<name>A0A4Q0XG40_9FLAO</name>
<evidence type="ECO:0000259" key="3">
    <source>
        <dbReference type="Pfam" id="PF25275"/>
    </source>
</evidence>
<organism evidence="4 5">
    <name type="scientific">Gelidibacter gilvus</name>
    <dbReference type="NCBI Taxonomy" id="59602"/>
    <lineage>
        <taxon>Bacteria</taxon>
        <taxon>Pseudomonadati</taxon>
        <taxon>Bacteroidota</taxon>
        <taxon>Flavobacteriia</taxon>
        <taxon>Flavobacteriales</taxon>
        <taxon>Flavobacteriaceae</taxon>
        <taxon>Gelidibacter</taxon>
    </lineage>
</organism>
<dbReference type="PANTHER" id="PTHR40446:SF2">
    <property type="entry name" value="N-ACETYLGLUCOSAMINE-1-PHOSPHODIESTER ALPHA-N-ACETYLGLUCOSAMINIDASE"/>
    <property type="match status" value="1"/>
</dbReference>
<reference evidence="4 5" key="1">
    <citation type="submission" date="2019-01" db="EMBL/GenBank/DDBJ databases">
        <title>Genome sequence of the Antarctic species Gelidibacter gilvus ACAM 158(T).</title>
        <authorList>
            <person name="Bowman J.P."/>
        </authorList>
    </citation>
    <scope>NUCLEOTIDE SEQUENCE [LARGE SCALE GENOMIC DNA]</scope>
    <source>
        <strain evidence="4 5">IC158</strain>
    </source>
</reference>
<feature type="domain" description="Calcineurin-like phosphoesterase" evidence="1">
    <location>
        <begin position="457"/>
        <end position="668"/>
    </location>
</feature>
<dbReference type="AlphaFoldDB" id="A0A4Q0XG40"/>
<protein>
    <recommendedName>
        <fullName evidence="6">Metallophosphoesterase</fullName>
    </recommendedName>
</protein>
<dbReference type="SUPFAM" id="SSF63829">
    <property type="entry name" value="Calcium-dependent phosphotriesterase"/>
    <property type="match status" value="1"/>
</dbReference>
<evidence type="ECO:0000259" key="2">
    <source>
        <dbReference type="Pfam" id="PF09992"/>
    </source>
</evidence>
<dbReference type="Pfam" id="PF00149">
    <property type="entry name" value="Metallophos"/>
    <property type="match status" value="1"/>
</dbReference>
<comment type="caution">
    <text evidence="4">The sequence shown here is derived from an EMBL/GenBank/DDBJ whole genome shotgun (WGS) entry which is preliminary data.</text>
</comment>
<dbReference type="Proteomes" id="UP000289792">
    <property type="component" value="Unassembled WGS sequence"/>
</dbReference>
<dbReference type="EMBL" id="SDDZ01000004">
    <property type="protein sequence ID" value="RXJ50224.1"/>
    <property type="molecule type" value="Genomic_DNA"/>
</dbReference>
<dbReference type="Pfam" id="PF09992">
    <property type="entry name" value="NAGPA"/>
    <property type="match status" value="1"/>
</dbReference>
<dbReference type="RefSeq" id="WP_129017194.1">
    <property type="nucleotide sequence ID" value="NZ_SDDZ01000004.1"/>
</dbReference>
<evidence type="ECO:0008006" key="6">
    <source>
        <dbReference type="Google" id="ProtNLM"/>
    </source>
</evidence>
<evidence type="ECO:0000313" key="4">
    <source>
        <dbReference type="EMBL" id="RXJ50224.1"/>
    </source>
</evidence>
<evidence type="ECO:0000313" key="5">
    <source>
        <dbReference type="Proteomes" id="UP000289792"/>
    </source>
</evidence>
<dbReference type="OrthoDB" id="9809781at2"/>
<dbReference type="InterPro" id="IPR033803">
    <property type="entry name" value="CBD-like_Golvesin-Xly"/>
</dbReference>
<proteinExistence type="predicted"/>
<gene>
    <name evidence="4" type="ORF">ESZ48_09600</name>
</gene>
<accession>A0A4Q0XG40</accession>
<dbReference type="GO" id="GO:0016787">
    <property type="term" value="F:hydrolase activity"/>
    <property type="evidence" value="ECO:0007669"/>
    <property type="project" value="InterPro"/>
</dbReference>
<dbReference type="PANTHER" id="PTHR40446">
    <property type="entry name" value="N-ACETYLGLUCOSAMINE-1-PHOSPHODIESTER ALPHA-N-ACETYLGLUCOSAMINIDASE"/>
    <property type="match status" value="1"/>
</dbReference>
<dbReference type="InterPro" id="IPR029052">
    <property type="entry name" value="Metallo-depent_PP-like"/>
</dbReference>
<dbReference type="InterPro" id="IPR004843">
    <property type="entry name" value="Calcineurin-like_PHP"/>
</dbReference>
<dbReference type="Pfam" id="PF25275">
    <property type="entry name" value="Golvesin_C"/>
    <property type="match status" value="1"/>
</dbReference>
<dbReference type="Gene3D" id="3.60.21.10">
    <property type="match status" value="1"/>
</dbReference>
<evidence type="ECO:0000259" key="1">
    <source>
        <dbReference type="Pfam" id="PF00149"/>
    </source>
</evidence>
<sequence>MYKQTAMHQTNAFPQLMNASKLMVILLSFFWSGLLQAQEIHLNWKPRQDLNTELPASIKLFDTYSQLPDGAPLRAMYAEIDLRDTNLKFRSIGSDAIRETTTETYQNNNAILAINGGYFASDHSVSLIIEDGAVVSKGSHKTPRGAFGIANGKPEVTWTLPAPNGNFALQLNDLKQKGAGTPWLASQAIGGGPVLVKNGEILLDASAEGFGTGHAIRHPRSAIGYKDEHTLVFLVVDGRQEASAGATLQELAQIMHQLGAVAAVNLDGGGSSALIAANEVVNVPANVDGGDRNTLRKNAGALIISEKVASKKEQPIYFDTEDGSYSEIGIWKDSKLFNYYGKSASRVAIANPMNKAYYRFNGIRPQAYQLGAWFIPDTQENSTDVQYILHRSGKTDTLNVDQSHLENLGKWTVLGEFQLQPEDFLEIRSTSGNQFISDAIRLLPSAEIPEVGKRGDMRIAVISDLNSGLGAINYEWQVDSIVQRIPRIWKPDLVISGGDLVAGMGVSDPEHLQKMWDVFSAHIVEPLNRNGIPFAFTLGNHDGPRSYKIEHDFTRTYWNESANKPDLNFVDDSHFPNYYSFVQDDIFFVSWEASSSVITEENLKWMDEQFQLPVAKNARFRFVMGHMPLYSVAQERDSKGDVLEHPEKLRALLERYKVHTYVSGHQHAFYPGKRGKLQLLNTGAAGSGPRSWLSQEWPPTNTITIMDLFYDSGDILYTTYEIKEKKASDMKVFDIHKLPSAMFGVNGHQLRSDREKFKDGKGSFNAFDQGANTGDFTASIVGDELKISGNFALPTPAKDRDITVGLFSGRNSETGKLIQELKKGKIKNGIGEFSGTLNVTDELEDLLAIGAVYIKVATKNDSLRGQLYPSHNTPPQPPTITSHLPKNTYGVRNLKVLNTLSWTPATDVDGDFVTYTYQIASDPEFSKVIFQQETGRSSTLKFEERDWFLLLKDLKVGDTQTFYHRVLATDGSHLVSSERLELNLLKSDEALTDLAEVNPPNFKFKGKIEASGGGYGALWDDEHKIWLADYSRGLIIKNADGLNAAFSPLTSVEIEGKTYPLRPVNGIGKDLDGNILAGINRHLIKIDAKTGKGIAVWEVPQGNRAITSPRAARDGTIFAMSLFGNDGNFILKQNGSGFDLLKTISLEDRILSRTFNMSADGRTLYFPDPGTAITQVYHSDDGESYKLAAPIRSLNAGSSALQVQDHALYFAVRSSGISPSSFHYRNSEKKEMWTLELPEVQGAEPRGIGVSPDGKSLIFCSFDQGGGYYLYELVE</sequence>
<keyword evidence="5" id="KW-1185">Reference proteome</keyword>
<feature type="domain" description="Phosphodiester glycosidase" evidence="2">
    <location>
        <begin position="108"/>
        <end position="286"/>
    </location>
</feature>
<dbReference type="InterPro" id="IPR018711">
    <property type="entry name" value="NAGPA"/>
</dbReference>
<dbReference type="SUPFAM" id="SSF56300">
    <property type="entry name" value="Metallo-dependent phosphatases"/>
    <property type="match status" value="1"/>
</dbReference>
<dbReference type="InterPro" id="IPR011659">
    <property type="entry name" value="WD40"/>
</dbReference>
<feature type="domain" description="Golvesin/Xly CBD-like" evidence="3">
    <location>
        <begin position="319"/>
        <end position="442"/>
    </location>
</feature>
<dbReference type="Pfam" id="PF07676">
    <property type="entry name" value="PD40"/>
    <property type="match status" value="1"/>
</dbReference>